<protein>
    <recommendedName>
        <fullName evidence="4">NAD(P)-binding protein</fullName>
    </recommendedName>
</protein>
<dbReference type="InterPro" id="IPR036291">
    <property type="entry name" value="NAD(P)-bd_dom_sf"/>
</dbReference>
<sequence>MVTIKDVRESNLAFKLSGHASTMVAVFVGATSGIGMGTLKQYAKYAQGGKAYIVGRSKVAAQPLLDELKGSNPTGTFEFIESEISLIKNVDIVSEAIKAKEKKVDILFMSPGFLAAGGRIESAEGIDVPHALRYYSRLRFVYDLLPLLTESPAPRVISILAGGKEKAIDINDLEVRNDFTFAKAASNGTTQTTLAFEELAKSYPSITFIHKYPGFVDTGVIGRFLGTVTGLMAIPATIAKWAVLPILNFFSTTVDEAGERGLFLATSARYPPSKPKTDFVGVELPQGLEVATSSVVKDGASNGVYRLGALDDSAPDGDVLPRYRLDDVGKTVWEETQAVWDRALGRAA</sequence>
<dbReference type="PANTHER" id="PTHR47534:SF3">
    <property type="entry name" value="ALCOHOL DEHYDROGENASE-LIKE C-TERMINAL DOMAIN-CONTAINING PROTEIN"/>
    <property type="match status" value="1"/>
</dbReference>
<dbReference type="EMBL" id="KZ613464">
    <property type="protein sequence ID" value="PMD28321.1"/>
    <property type="molecule type" value="Genomic_DNA"/>
</dbReference>
<gene>
    <name evidence="2" type="ORF">NA56DRAFT_639974</name>
</gene>
<dbReference type="OrthoDB" id="2898509at2759"/>
<dbReference type="STRING" id="1745343.A0A2J6QPY2"/>
<keyword evidence="1" id="KW-0560">Oxidoreductase</keyword>
<reference evidence="2 3" key="1">
    <citation type="submission" date="2016-05" db="EMBL/GenBank/DDBJ databases">
        <title>A degradative enzymes factory behind the ericoid mycorrhizal symbiosis.</title>
        <authorList>
            <consortium name="DOE Joint Genome Institute"/>
            <person name="Martino E."/>
            <person name="Morin E."/>
            <person name="Grelet G."/>
            <person name="Kuo A."/>
            <person name="Kohler A."/>
            <person name="Daghino S."/>
            <person name="Barry K."/>
            <person name="Choi C."/>
            <person name="Cichocki N."/>
            <person name="Clum A."/>
            <person name="Copeland A."/>
            <person name="Hainaut M."/>
            <person name="Haridas S."/>
            <person name="Labutti K."/>
            <person name="Lindquist E."/>
            <person name="Lipzen A."/>
            <person name="Khouja H.-R."/>
            <person name="Murat C."/>
            <person name="Ohm R."/>
            <person name="Olson A."/>
            <person name="Spatafora J."/>
            <person name="Veneault-Fourrey C."/>
            <person name="Henrissat B."/>
            <person name="Grigoriev I."/>
            <person name="Martin F."/>
            <person name="Perotto S."/>
        </authorList>
    </citation>
    <scope>NUCLEOTIDE SEQUENCE [LARGE SCALE GENOMIC DNA]</scope>
    <source>
        <strain evidence="2 3">UAMH 7357</strain>
    </source>
</reference>
<organism evidence="2 3">
    <name type="scientific">Hyaloscypha hepaticicola</name>
    <dbReference type="NCBI Taxonomy" id="2082293"/>
    <lineage>
        <taxon>Eukaryota</taxon>
        <taxon>Fungi</taxon>
        <taxon>Dikarya</taxon>
        <taxon>Ascomycota</taxon>
        <taxon>Pezizomycotina</taxon>
        <taxon>Leotiomycetes</taxon>
        <taxon>Helotiales</taxon>
        <taxon>Hyaloscyphaceae</taxon>
        <taxon>Hyaloscypha</taxon>
    </lineage>
</organism>
<dbReference type="AlphaFoldDB" id="A0A2J6QPY2"/>
<evidence type="ECO:0008006" key="4">
    <source>
        <dbReference type="Google" id="ProtNLM"/>
    </source>
</evidence>
<evidence type="ECO:0000313" key="3">
    <source>
        <dbReference type="Proteomes" id="UP000235672"/>
    </source>
</evidence>
<dbReference type="PANTHER" id="PTHR47534">
    <property type="entry name" value="YALI0E05731P"/>
    <property type="match status" value="1"/>
</dbReference>
<dbReference type="Gene3D" id="3.40.50.720">
    <property type="entry name" value="NAD(P)-binding Rossmann-like Domain"/>
    <property type="match status" value="1"/>
</dbReference>
<keyword evidence="3" id="KW-1185">Reference proteome</keyword>
<dbReference type="InterPro" id="IPR052228">
    <property type="entry name" value="Sec_Metab_Biosynth_Oxidored"/>
</dbReference>
<accession>A0A2J6QPY2</accession>
<dbReference type="Proteomes" id="UP000235672">
    <property type="component" value="Unassembled WGS sequence"/>
</dbReference>
<evidence type="ECO:0000313" key="2">
    <source>
        <dbReference type="EMBL" id="PMD28321.1"/>
    </source>
</evidence>
<name>A0A2J6QPY2_9HELO</name>
<evidence type="ECO:0000256" key="1">
    <source>
        <dbReference type="ARBA" id="ARBA00023002"/>
    </source>
</evidence>
<proteinExistence type="predicted"/>
<dbReference type="SUPFAM" id="SSF51735">
    <property type="entry name" value="NAD(P)-binding Rossmann-fold domains"/>
    <property type="match status" value="1"/>
</dbReference>
<dbReference type="Pfam" id="PF00106">
    <property type="entry name" value="adh_short"/>
    <property type="match status" value="1"/>
</dbReference>
<dbReference type="InterPro" id="IPR002347">
    <property type="entry name" value="SDR_fam"/>
</dbReference>
<dbReference type="GO" id="GO:0016491">
    <property type="term" value="F:oxidoreductase activity"/>
    <property type="evidence" value="ECO:0007669"/>
    <property type="project" value="UniProtKB-KW"/>
</dbReference>